<keyword evidence="4" id="KW-0028">Amino-acid biosynthesis</keyword>
<proteinExistence type="inferred from homology"/>
<evidence type="ECO:0000256" key="11">
    <source>
        <dbReference type="ARBA" id="ARBA00048628"/>
    </source>
</evidence>
<organism evidence="13 14">
    <name type="scientific">Candidatus Coproplasma stercoripullorum</name>
    <dbReference type="NCBI Taxonomy" id="2840751"/>
    <lineage>
        <taxon>Bacteria</taxon>
        <taxon>Bacillati</taxon>
        <taxon>Bacillota</taxon>
        <taxon>Clostridia</taxon>
        <taxon>Eubacteriales</taxon>
        <taxon>Candidatus Coproplasma</taxon>
    </lineage>
</organism>
<comment type="pathway">
    <text evidence="2 12">One-carbon metabolism; tetrahydrofolate interconversion.</text>
</comment>
<evidence type="ECO:0000256" key="2">
    <source>
        <dbReference type="ARBA" id="ARBA00004777"/>
    </source>
</evidence>
<evidence type="ECO:0000256" key="10">
    <source>
        <dbReference type="ARBA" id="ARBA00034478"/>
    </source>
</evidence>
<reference evidence="13" key="2">
    <citation type="journal article" date="2021" name="PeerJ">
        <title>Extensive microbial diversity within the chicken gut microbiome revealed by metagenomics and culture.</title>
        <authorList>
            <person name="Gilroy R."/>
            <person name="Ravi A."/>
            <person name="Getino M."/>
            <person name="Pursley I."/>
            <person name="Horton D.L."/>
            <person name="Alikhan N.F."/>
            <person name="Baker D."/>
            <person name="Gharbi K."/>
            <person name="Hall N."/>
            <person name="Watson M."/>
            <person name="Adriaenssens E.M."/>
            <person name="Foster-Nyarko E."/>
            <person name="Jarju S."/>
            <person name="Secka A."/>
            <person name="Antonio M."/>
            <person name="Oren A."/>
            <person name="Chaudhuri R.R."/>
            <person name="La Ragione R."/>
            <person name="Hildebrand F."/>
            <person name="Pallen M.J."/>
        </authorList>
    </citation>
    <scope>NUCLEOTIDE SEQUENCE</scope>
    <source>
        <strain evidence="13">ChiW25-3613</strain>
    </source>
</reference>
<comment type="caution">
    <text evidence="13">The sequence shown here is derived from an EMBL/GenBank/DDBJ whole genome shotgun (WGS) entry which is preliminary data.</text>
</comment>
<gene>
    <name evidence="13" type="primary">metF</name>
    <name evidence="13" type="ORF">IAB90_02365</name>
</gene>
<keyword evidence="6 12" id="KW-0274">FAD</keyword>
<comment type="similarity">
    <text evidence="3 12">Belongs to the methylenetetrahydrofolate reductase family.</text>
</comment>
<comment type="cofactor">
    <cofactor evidence="1 12">
        <name>FAD</name>
        <dbReference type="ChEBI" id="CHEBI:57692"/>
    </cofactor>
</comment>
<keyword evidence="7 12" id="KW-0560">Oxidoreductase</keyword>
<dbReference type="GO" id="GO:0035999">
    <property type="term" value="P:tetrahydrofolate interconversion"/>
    <property type="evidence" value="ECO:0007669"/>
    <property type="project" value="TreeGrafter"/>
</dbReference>
<evidence type="ECO:0000256" key="7">
    <source>
        <dbReference type="ARBA" id="ARBA00023002"/>
    </source>
</evidence>
<dbReference type="SUPFAM" id="SSF51730">
    <property type="entry name" value="FAD-linked oxidoreductase"/>
    <property type="match status" value="1"/>
</dbReference>
<comment type="pathway">
    <text evidence="10">Amino-acid biosynthesis; L-methionine biosynthesis via de novo pathway.</text>
</comment>
<dbReference type="InterPro" id="IPR029041">
    <property type="entry name" value="FAD-linked_oxidoreductase-like"/>
</dbReference>
<dbReference type="CDD" id="cd00537">
    <property type="entry name" value="MTHFR"/>
    <property type="match status" value="1"/>
</dbReference>
<dbReference type="InterPro" id="IPR003171">
    <property type="entry name" value="Mehydrof_redctse-like"/>
</dbReference>
<dbReference type="PANTHER" id="PTHR45754">
    <property type="entry name" value="METHYLENETETRAHYDROFOLATE REDUCTASE"/>
    <property type="match status" value="1"/>
</dbReference>
<dbReference type="GO" id="GO:0106312">
    <property type="term" value="F:methylenetetrahydrofolate reductase (NADH) activity"/>
    <property type="evidence" value="ECO:0007669"/>
    <property type="project" value="UniProtKB-EC"/>
</dbReference>
<dbReference type="EMBL" id="DVHB01000044">
    <property type="protein sequence ID" value="HIR39203.1"/>
    <property type="molecule type" value="Genomic_DNA"/>
</dbReference>
<reference evidence="13" key="1">
    <citation type="submission" date="2020-10" db="EMBL/GenBank/DDBJ databases">
        <authorList>
            <person name="Gilroy R."/>
        </authorList>
    </citation>
    <scope>NUCLEOTIDE SEQUENCE</scope>
    <source>
        <strain evidence="13">ChiW25-3613</strain>
    </source>
</reference>
<evidence type="ECO:0000256" key="4">
    <source>
        <dbReference type="ARBA" id="ARBA00022605"/>
    </source>
</evidence>
<dbReference type="Pfam" id="PF02219">
    <property type="entry name" value="MTHFR"/>
    <property type="match status" value="1"/>
</dbReference>
<keyword evidence="9" id="KW-0486">Methionine biosynthesis</keyword>
<evidence type="ECO:0000256" key="12">
    <source>
        <dbReference type="RuleBase" id="RU003862"/>
    </source>
</evidence>
<dbReference type="InterPro" id="IPR004620">
    <property type="entry name" value="MTHF_reductase_bac"/>
</dbReference>
<evidence type="ECO:0000256" key="5">
    <source>
        <dbReference type="ARBA" id="ARBA00022630"/>
    </source>
</evidence>
<dbReference type="GO" id="GO:0005829">
    <property type="term" value="C:cytosol"/>
    <property type="evidence" value="ECO:0007669"/>
    <property type="project" value="InterPro"/>
</dbReference>
<comment type="catalytic activity">
    <reaction evidence="11">
        <text>(6S)-5-methyl-5,6,7,8-tetrahydrofolate + NAD(+) = (6R)-5,10-methylene-5,6,7,8-tetrahydrofolate + NADH + H(+)</text>
        <dbReference type="Rhea" id="RHEA:19821"/>
        <dbReference type="ChEBI" id="CHEBI:15378"/>
        <dbReference type="ChEBI" id="CHEBI:15636"/>
        <dbReference type="ChEBI" id="CHEBI:18608"/>
        <dbReference type="ChEBI" id="CHEBI:57540"/>
        <dbReference type="ChEBI" id="CHEBI:57945"/>
        <dbReference type="EC" id="1.5.1.54"/>
    </reaction>
    <physiologicalReaction direction="right-to-left" evidence="11">
        <dbReference type="Rhea" id="RHEA:19823"/>
    </physiologicalReaction>
</comment>
<dbReference type="EC" id="1.5.1.54" evidence="12"/>
<name>A0A9D1AFY7_9FIRM</name>
<dbReference type="AlphaFoldDB" id="A0A9D1AFY7"/>
<dbReference type="NCBIfam" id="TIGR00676">
    <property type="entry name" value="fadh2"/>
    <property type="match status" value="1"/>
</dbReference>
<dbReference type="Proteomes" id="UP000824179">
    <property type="component" value="Unassembled WGS sequence"/>
</dbReference>
<dbReference type="PANTHER" id="PTHR45754:SF3">
    <property type="entry name" value="METHYLENETETRAHYDROFOLATE REDUCTASE (NADPH)"/>
    <property type="match status" value="1"/>
</dbReference>
<dbReference type="GO" id="GO:0009086">
    <property type="term" value="P:methionine biosynthetic process"/>
    <property type="evidence" value="ECO:0007669"/>
    <property type="project" value="UniProtKB-KW"/>
</dbReference>
<evidence type="ECO:0000256" key="3">
    <source>
        <dbReference type="ARBA" id="ARBA00006743"/>
    </source>
</evidence>
<dbReference type="Gene3D" id="3.20.20.220">
    <property type="match status" value="1"/>
</dbReference>
<evidence type="ECO:0000256" key="8">
    <source>
        <dbReference type="ARBA" id="ARBA00023027"/>
    </source>
</evidence>
<keyword evidence="5 12" id="KW-0285">Flavoprotein</keyword>
<evidence type="ECO:0000313" key="14">
    <source>
        <dbReference type="Proteomes" id="UP000824179"/>
    </source>
</evidence>
<evidence type="ECO:0000256" key="6">
    <source>
        <dbReference type="ARBA" id="ARBA00022827"/>
    </source>
</evidence>
<accession>A0A9D1AFY7</accession>
<dbReference type="GO" id="GO:0071949">
    <property type="term" value="F:FAD binding"/>
    <property type="evidence" value="ECO:0007669"/>
    <property type="project" value="TreeGrafter"/>
</dbReference>
<protein>
    <recommendedName>
        <fullName evidence="12">Methylenetetrahydrofolate reductase</fullName>
        <ecNumber evidence="12">1.5.1.54</ecNumber>
    </recommendedName>
</protein>
<evidence type="ECO:0000313" key="13">
    <source>
        <dbReference type="EMBL" id="HIR39203.1"/>
    </source>
</evidence>
<evidence type="ECO:0000256" key="9">
    <source>
        <dbReference type="ARBA" id="ARBA00023167"/>
    </source>
</evidence>
<sequence>MKITDILKSKDAVLSFEVFPPKTSDKFEGVWRAVEEIAAIGPDFMSVTYGAGGGTSAYTVKISEGIKALGVNSVAHLSCISSTKADVKEKLVQLKEAGMENILALRGDIPQDFSGNLEYRYASELVAEIKAFGGFCIGGACYPEGHPESATLFSDIENLKRKVDAGCDYLTTQMFFDNDVFYSFLAKAYSAGITVPIIPGIMPITRAGQVKRTFTLSGSPIPAKFRRIVDRFGDNPEAMRSAGVAYATEQVIDLYANGIKAVHIYSMNKPEVARAIKSNLAGII</sequence>
<evidence type="ECO:0000256" key="1">
    <source>
        <dbReference type="ARBA" id="ARBA00001974"/>
    </source>
</evidence>
<keyword evidence="8" id="KW-0520">NAD</keyword>